<proteinExistence type="predicted"/>
<name>A0A6J4PRR3_9RHOB</name>
<feature type="region of interest" description="Disordered" evidence="1">
    <location>
        <begin position="19"/>
        <end position="39"/>
    </location>
</feature>
<gene>
    <name evidence="2" type="ORF">AVDCRST_MAG15-2244</name>
</gene>
<dbReference type="EMBL" id="CADCUU010000331">
    <property type="protein sequence ID" value="CAA9421785.1"/>
    <property type="molecule type" value="Genomic_DNA"/>
</dbReference>
<accession>A0A6J4PRR3</accession>
<evidence type="ECO:0000313" key="2">
    <source>
        <dbReference type="EMBL" id="CAA9421785.1"/>
    </source>
</evidence>
<organism evidence="2">
    <name type="scientific">uncultured Rubellimicrobium sp</name>
    <dbReference type="NCBI Taxonomy" id="543078"/>
    <lineage>
        <taxon>Bacteria</taxon>
        <taxon>Pseudomonadati</taxon>
        <taxon>Pseudomonadota</taxon>
        <taxon>Alphaproteobacteria</taxon>
        <taxon>Rhodobacterales</taxon>
        <taxon>Roseobacteraceae</taxon>
        <taxon>Rubellimicrobium</taxon>
        <taxon>environmental samples</taxon>
    </lineage>
</organism>
<sequence length="39" mass="4015">MQPIALIFQPMGSGVLQADPARDGGISRSAVAGPRQASY</sequence>
<reference evidence="2" key="1">
    <citation type="submission" date="2020-02" db="EMBL/GenBank/DDBJ databases">
        <authorList>
            <person name="Meier V. D."/>
        </authorList>
    </citation>
    <scope>NUCLEOTIDE SEQUENCE</scope>
    <source>
        <strain evidence="2">AVDCRST_MAG15</strain>
    </source>
</reference>
<evidence type="ECO:0000256" key="1">
    <source>
        <dbReference type="SAM" id="MobiDB-lite"/>
    </source>
</evidence>
<protein>
    <submittedName>
        <fullName evidence="2">Uncharacterized protein</fullName>
    </submittedName>
</protein>
<dbReference type="AlphaFoldDB" id="A0A6J4PRR3"/>